<protein>
    <submittedName>
        <fullName evidence="1">Tail protein</fullName>
    </submittedName>
</protein>
<sequence>MEMRPRKFGIRLTYNGADAADEITADLLDFSYSDALEESDSASITLKDDRGRWAGAWTPRTGDRIDPVICLENWGKDRIPELNCGELLLDTFSLSGYPGKLQLEAVSAPADTAFTETKRSQTWESVTICQVAGEIASRYGLECVYDADEITIKRMEQNKRPDSEFLKELCSRYGLILKIYNRRLIVFSYENYEKREPSGIITPQTPGLSWTYKSTVHGTYTGARISYTPPKKRKTVEITVGSEERLYYSNEKAESEADAERLGLAAMRMANRKGTVMTVRMMPDLKYVSGSVLMVSGFGKPDGKYLVNKATHSMSSSQYMMNLTLFKIQEGENA</sequence>
<reference evidence="1" key="1">
    <citation type="journal article" date="2021" name="Proc. Natl. Acad. Sci. U.S.A.">
        <title>A Catalog of Tens of Thousands of Viruses from Human Metagenomes Reveals Hidden Associations with Chronic Diseases.</title>
        <authorList>
            <person name="Tisza M.J."/>
            <person name="Buck C.B."/>
        </authorList>
    </citation>
    <scope>NUCLEOTIDE SEQUENCE</scope>
    <source>
        <strain evidence="1">CtUJJ3</strain>
    </source>
</reference>
<evidence type="ECO:0000313" key="1">
    <source>
        <dbReference type="EMBL" id="DAD93162.1"/>
    </source>
</evidence>
<proteinExistence type="predicted"/>
<name>A0A8S5NFR6_9CAUD</name>
<organism evidence="1">
    <name type="scientific">Caudovirales sp. ctUJJ3</name>
    <dbReference type="NCBI Taxonomy" id="2826777"/>
    <lineage>
        <taxon>Viruses</taxon>
        <taxon>Duplodnaviria</taxon>
        <taxon>Heunggongvirae</taxon>
        <taxon>Uroviricota</taxon>
        <taxon>Caudoviricetes</taxon>
    </lineage>
</organism>
<dbReference type="EMBL" id="BK015154">
    <property type="protein sequence ID" value="DAD93162.1"/>
    <property type="molecule type" value="Genomic_DNA"/>
</dbReference>
<dbReference type="SUPFAM" id="SSF69279">
    <property type="entry name" value="Phage tail proteins"/>
    <property type="match status" value="1"/>
</dbReference>
<accession>A0A8S5NFR6</accession>